<proteinExistence type="predicted"/>
<reference evidence="1 2" key="1">
    <citation type="journal article" date="2023" name="ACS Omega">
        <title>Identification of the Neoaspergillic Acid Biosynthesis Gene Cluster by Establishing an In Vitro CRISPR-Ribonucleoprotein Genetic System in Aspergillus melleus.</title>
        <authorList>
            <person name="Yuan B."/>
            <person name="Grau M.F."/>
            <person name="Murata R.M."/>
            <person name="Torok T."/>
            <person name="Venkateswaran K."/>
            <person name="Stajich J.E."/>
            <person name="Wang C.C.C."/>
        </authorList>
    </citation>
    <scope>NUCLEOTIDE SEQUENCE [LARGE SCALE GENOMIC DNA]</scope>
    <source>
        <strain evidence="1 2">IMV 1140</strain>
    </source>
</reference>
<gene>
    <name evidence="1" type="ORF">N8T08_007156</name>
</gene>
<protein>
    <submittedName>
        <fullName evidence="1">Type I Iterative Polyketide synthase (PKS)</fullName>
    </submittedName>
</protein>
<name>A0ACC3AYG2_9EURO</name>
<evidence type="ECO:0000313" key="2">
    <source>
        <dbReference type="Proteomes" id="UP001177260"/>
    </source>
</evidence>
<dbReference type="EMBL" id="JAOPJF010000045">
    <property type="protein sequence ID" value="KAK1142915.1"/>
    <property type="molecule type" value="Genomic_DNA"/>
</dbReference>
<accession>A0ACC3AYG2</accession>
<evidence type="ECO:0000313" key="1">
    <source>
        <dbReference type="EMBL" id="KAK1142915.1"/>
    </source>
</evidence>
<comment type="caution">
    <text evidence="1">The sequence shown here is derived from an EMBL/GenBank/DDBJ whole genome shotgun (WGS) entry which is preliminary data.</text>
</comment>
<dbReference type="Proteomes" id="UP001177260">
    <property type="component" value="Unassembled WGS sequence"/>
</dbReference>
<organism evidence="1 2">
    <name type="scientific">Aspergillus melleus</name>
    <dbReference type="NCBI Taxonomy" id="138277"/>
    <lineage>
        <taxon>Eukaryota</taxon>
        <taxon>Fungi</taxon>
        <taxon>Dikarya</taxon>
        <taxon>Ascomycota</taxon>
        <taxon>Pezizomycotina</taxon>
        <taxon>Eurotiomycetes</taxon>
        <taxon>Eurotiomycetidae</taxon>
        <taxon>Eurotiales</taxon>
        <taxon>Aspergillaceae</taxon>
        <taxon>Aspergillus</taxon>
        <taxon>Aspergillus subgen. Circumdati</taxon>
    </lineage>
</organism>
<keyword evidence="2" id="KW-1185">Reference proteome</keyword>
<sequence>MPESLHDSLPALAVVGLSLKFPEDAVSPDAFWNMIIEGRCASKEVPADRFNIDAHYHPDPNRLVSVSNRGGHFLTEDSSLFDAPFFSITAAEAAAMDPQQRLTLETSYRAVESAGLTMEQLSRSKTCVFTGASAYDYQTMMTRDTLDAPKFGATGTCANMLSNRVSWFFNLLGPSGTIDTACSSSLVAIDLACKSIWSGDASMGIALGVNAILTFETTLSLSNLGLLSPDSRCFSFDERGNGFARGEGIGALVIRPLEDAACNGDPIRAVIRSSGSNQDGRTPGITMPSMEMQEQLIRDTYHKGGLDLESTRYFEAHGTVRSADEPLYLGSVKSNIGHLEGGSGIAGVLKTILALEKGVIPPNSENFERLNPRIDADFLNVKVAKSPVPWPTDGLRRASVSSFGFGGTNSHIVFDDALNYLKSRNLSGNHNTVQSPVLQDAEQDGGLKVAPSNENMSPKLLVWSTHDEKGIQRLQDTWKPFLSNVPFTEKTGFLHNLAYTLGGRRTHHRWKTFAVAGPDDDWTMLAEKLAPAQKSRASPNMAMVFSGQGAQWFAMGRGLLQTTPLFLQSLKAATTYLNSIGCEWNLLEEFQKSQAESRVNKPEFSQTMCTALQVGLVDCLRSWNLVPHAVVGHSSGEIAAAYSTDAISRESAWKIAYQRGRLSGRLEKSSPRQGSMLAVALSANDVAPYLEALRLEQKDVNLDVACINSPTSVTISGDEVHVDALKEQFDEVNVFARKLKVGVGYHSAQMQEIADEYEEAMGVLEKPSVRQKPVPQMVSSVTGTWIEPKFLRVPHYWVRNMVSPVLFSDALSTVCSGSSTDPTKKLDYSHRRRKPIHHLVEVGPHAVLQGACKDILKALEKGQSVIYLSMLVRNVSAVETALSAVGNLHCAGYPVDLSTVNMDPVRAPRTLANLPEYSFDHSKSYWYEGLESKGFRHRRFGRNDLLGTPSSIWNPLEAHWRHMIRTSEMPWVADHKVNGSILYPGMGMLVMAIEGAKQLAEPGKAIRGFNIREASFSAAVRIPSNKRSIETGFFMRPVQDATSKSPSWFDFRLCSHDEGNWIECCAGFIQIVYSTTDPSPSQEDERISEELLAGQLKAYSDAQRKATPAMDSAALYDLTSRCGLGYGEAFQLISNLSFHRDDDYQVVSQVRRGEKGNETIHPTTLDCVIQTALLTLSKAGTEMFPTVVPRRIEKMWISHENLVRSAQSELLRTHSTRFDDPDHGIIGDIRAFDDTLQDVLVDVTGLLMNVISDTNAEGTGDDNLQAQKCHQLEWKPDPQLLTNAQVLKLCTDSMPDNFELGDLFVELAFVILARILRTLSDLRKQEYKPPQPHLRKYVDWMIEQERRMNDSEVSFAHEPWTSRFNDPLFIEQVEERISKANARGYVVANVSRHLPQLLNGEIDPLTFLFEGTQLKNFYFESLYDTVGVHRLGAYLDVLSNHNNELRVIEVGAGTGSITDILMRSLGRTDDESSERRYARWDFTDISRSFFSEAQDLVKAEGDRVKFNSLDIEHEPSEQGFECGTYDMVVASLVLHATHDLKTTLINARKLLKPGGKLVLNELVAPDILRTSFIFGLLEGWWLSSESYRKFSPCVETSQWNDLLQQTGFSGVDLSLQDYEDPRCWECSILVATAVEESQGATFDSDIEIYYSKHSSRHTETAEVLASHCQPFTKSSVNCLSIEDVPEAVSRAPSLRIFLLDMERPMLHEMEPDLFFTLQHLFCSATDVLWINSGGGLSNSHPHYRVADGLFRAVSAEDDRKKCYVLSLDPRNGESQQQDMVDHATKLIQSLLQAAAKNQIIDTEYVEDDGLLHIPRLVAPLSVNEEMSSRTALKHSKVQSFECGIPLQLDSANSNLLRGFRFIEDELAGQPLAPDEMEIQVKCSGVNFRDVLIAVGQLNSPHTGFECSGIVTRTGEECKRFQVGDPVALLNKGCFSNFIRVRDTGAVVKTGRNVSFSDAAAVPVNFATAFIAIHDVARMLANETILIHAAAGGTGQAAIQIAQDLGAEVFATVGSQRKREFLMEVYGIPESHIFSSRSTLFAPAVKERTHGRGVDVIFNSLAGESLRASWECIAPYGRFLEIGIRDILANDRLPMAKFLHNVSFSAINLASMMTDRPDVCATALDSVFKMIAEGRLQPARDVQHYGIGDMESAFRTMQSGKHIGKIVIEMRKDDQVTTALETHPSTSLDANGTYIISGGLGGLGRTIATWLVDRGARNLLLLSRSGARSAKAAELLQKLSAKGASVMIPRCDVADADSVARALSKCQERMPPFKGCIQCAMVLRDSSFESMTHQDWQEVISPKVQGTWNLHQQLPSGMDFFVMLSSISGVLGSRGQANYAAGNTFQDALARHRVALGEKAMSLDLGVIGFTGAVVEDAKLAAKFLNDSPFILITESEMCALLDMYCDPRAGPYTASTCQTVVRLGPKADKMNTEIQSVMERPLCRRLRPQNGPGSNNGSAAESANVAAMLGEAQSLAKASAAVTQALTAKLSKALSIAMAELDANKPLHQYGVDSLVAVELRSWFTKEVQADVAVFDILGSSTISSIGLLATSKSKLKGEKW</sequence>